<dbReference type="Gene3D" id="2.70.160.11">
    <property type="entry name" value="Hnrnp arginine n-methyltransferase1"/>
    <property type="match status" value="1"/>
</dbReference>
<dbReference type="InterPro" id="IPR036236">
    <property type="entry name" value="Znf_C2H2_sf"/>
</dbReference>
<evidence type="ECO:0000256" key="7">
    <source>
        <dbReference type="PROSITE-ProRule" id="PRU01015"/>
    </source>
</evidence>
<dbReference type="Proteomes" id="UP000799766">
    <property type="component" value="Unassembled WGS sequence"/>
</dbReference>
<evidence type="ECO:0000259" key="10">
    <source>
        <dbReference type="Pfam" id="PF13649"/>
    </source>
</evidence>
<evidence type="ECO:0000256" key="8">
    <source>
        <dbReference type="SAM" id="Coils"/>
    </source>
</evidence>
<dbReference type="FunFam" id="3.40.50.150:FF:000003">
    <property type="entry name" value="Blast:Protein arginine N-methyltransferase 1"/>
    <property type="match status" value="1"/>
</dbReference>
<dbReference type="SUPFAM" id="SSF57667">
    <property type="entry name" value="beta-beta-alpha zinc fingers"/>
    <property type="match status" value="1"/>
</dbReference>
<keyword evidence="4 7" id="KW-0949">S-adenosyl-L-methionine</keyword>
<accession>A0A6A6P455</accession>
<protein>
    <recommendedName>
        <fullName evidence="1">type I protein arginine methyltransferase</fullName>
        <ecNumber evidence="1">2.1.1.319</ecNumber>
    </recommendedName>
</protein>
<comment type="catalytic activity">
    <reaction evidence="5">
        <text>L-arginyl-[protein] + 2 S-adenosyl-L-methionine = N(omega),N(omega)-dimethyl-L-arginyl-[protein] + 2 S-adenosyl-L-homocysteine + 2 H(+)</text>
        <dbReference type="Rhea" id="RHEA:48096"/>
        <dbReference type="Rhea" id="RHEA-COMP:10532"/>
        <dbReference type="Rhea" id="RHEA-COMP:11991"/>
        <dbReference type="ChEBI" id="CHEBI:15378"/>
        <dbReference type="ChEBI" id="CHEBI:29965"/>
        <dbReference type="ChEBI" id="CHEBI:57856"/>
        <dbReference type="ChEBI" id="CHEBI:59789"/>
        <dbReference type="ChEBI" id="CHEBI:61897"/>
        <dbReference type="EC" id="2.1.1.319"/>
    </reaction>
    <physiologicalReaction direction="left-to-right" evidence="5">
        <dbReference type="Rhea" id="RHEA:48097"/>
    </physiologicalReaction>
</comment>
<dbReference type="InterPro" id="IPR055135">
    <property type="entry name" value="PRMT_dom"/>
</dbReference>
<feature type="domain" description="Methyltransferase" evidence="10">
    <location>
        <begin position="252"/>
        <end position="351"/>
    </location>
</feature>
<dbReference type="GO" id="GO:0032259">
    <property type="term" value="P:methylation"/>
    <property type="evidence" value="ECO:0007669"/>
    <property type="project" value="UniProtKB-KW"/>
</dbReference>
<dbReference type="GO" id="GO:0005634">
    <property type="term" value="C:nucleus"/>
    <property type="evidence" value="ECO:0007669"/>
    <property type="project" value="TreeGrafter"/>
</dbReference>
<keyword evidence="8" id="KW-0175">Coiled coil</keyword>
<dbReference type="Pfam" id="PF22528">
    <property type="entry name" value="PRMT_C"/>
    <property type="match status" value="1"/>
</dbReference>
<feature type="coiled-coil region" evidence="8">
    <location>
        <begin position="145"/>
        <end position="172"/>
    </location>
</feature>
<dbReference type="OrthoDB" id="7848332at2759"/>
<evidence type="ECO:0000256" key="4">
    <source>
        <dbReference type="ARBA" id="ARBA00022691"/>
    </source>
</evidence>
<dbReference type="PROSITE" id="PS51678">
    <property type="entry name" value="SAM_MT_PRMT"/>
    <property type="match status" value="1"/>
</dbReference>
<dbReference type="AlphaFoldDB" id="A0A6A6P455"/>
<evidence type="ECO:0000256" key="2">
    <source>
        <dbReference type="ARBA" id="ARBA00022603"/>
    </source>
</evidence>
<dbReference type="GO" id="GO:0042054">
    <property type="term" value="F:histone methyltransferase activity"/>
    <property type="evidence" value="ECO:0007669"/>
    <property type="project" value="TreeGrafter"/>
</dbReference>
<dbReference type="Pfam" id="PF13649">
    <property type="entry name" value="Methyltransf_25"/>
    <property type="match status" value="1"/>
</dbReference>
<keyword evidence="13" id="KW-1185">Reference proteome</keyword>
<keyword evidence="2 7" id="KW-0489">Methyltransferase</keyword>
<dbReference type="CDD" id="cd02440">
    <property type="entry name" value="AdoMet_MTases"/>
    <property type="match status" value="1"/>
</dbReference>
<evidence type="ECO:0000256" key="9">
    <source>
        <dbReference type="SAM" id="MobiDB-lite"/>
    </source>
</evidence>
<feature type="region of interest" description="Disordered" evidence="9">
    <location>
        <begin position="1"/>
        <end position="42"/>
    </location>
</feature>
<evidence type="ECO:0000256" key="6">
    <source>
        <dbReference type="ARBA" id="ARBA00049303"/>
    </source>
</evidence>
<comment type="catalytic activity">
    <reaction evidence="6">
        <text>L-arginyl-[protein] + S-adenosyl-L-methionine = N(omega)-methyl-L-arginyl-[protein] + S-adenosyl-L-homocysteine + H(+)</text>
        <dbReference type="Rhea" id="RHEA:48100"/>
        <dbReference type="Rhea" id="RHEA-COMP:10532"/>
        <dbReference type="Rhea" id="RHEA-COMP:11990"/>
        <dbReference type="ChEBI" id="CHEBI:15378"/>
        <dbReference type="ChEBI" id="CHEBI:29965"/>
        <dbReference type="ChEBI" id="CHEBI:57856"/>
        <dbReference type="ChEBI" id="CHEBI:59789"/>
        <dbReference type="ChEBI" id="CHEBI:65280"/>
    </reaction>
    <physiologicalReaction direction="left-to-right" evidence="6">
        <dbReference type="Rhea" id="RHEA:48101"/>
    </physiologicalReaction>
</comment>
<evidence type="ECO:0000313" key="12">
    <source>
        <dbReference type="EMBL" id="KAF2458785.1"/>
    </source>
</evidence>
<dbReference type="InterPro" id="IPR029063">
    <property type="entry name" value="SAM-dependent_MTases_sf"/>
</dbReference>
<dbReference type="EMBL" id="MU001677">
    <property type="protein sequence ID" value="KAF2458785.1"/>
    <property type="molecule type" value="Genomic_DNA"/>
</dbReference>
<feature type="region of interest" description="Disordered" evidence="9">
    <location>
        <begin position="185"/>
        <end position="209"/>
    </location>
</feature>
<dbReference type="Gene3D" id="3.40.50.150">
    <property type="entry name" value="Vaccinia Virus protein VP39"/>
    <property type="match status" value="1"/>
</dbReference>
<evidence type="ECO:0000313" key="13">
    <source>
        <dbReference type="Proteomes" id="UP000799766"/>
    </source>
</evidence>
<name>A0A6A6P455_9PEZI</name>
<dbReference type="InterPro" id="IPR025799">
    <property type="entry name" value="Arg_MeTrfase"/>
</dbReference>
<feature type="compositionally biased region" description="Acidic residues" evidence="9">
    <location>
        <begin position="16"/>
        <end position="41"/>
    </location>
</feature>
<dbReference type="PANTHER" id="PTHR11006:SF53">
    <property type="entry name" value="PROTEIN ARGININE N-METHYLTRANSFERASE 3"/>
    <property type="match status" value="1"/>
</dbReference>
<keyword evidence="3 7" id="KW-0808">Transferase</keyword>
<feature type="domain" description="Protein arginine N-methyltransferase" evidence="11">
    <location>
        <begin position="360"/>
        <end position="544"/>
    </location>
</feature>
<proteinExistence type="predicted"/>
<gene>
    <name evidence="12" type="ORF">BDY21DRAFT_283598</name>
</gene>
<dbReference type="GO" id="GO:0035242">
    <property type="term" value="F:protein-arginine omega-N asymmetric methyltransferase activity"/>
    <property type="evidence" value="ECO:0007669"/>
    <property type="project" value="UniProtKB-EC"/>
</dbReference>
<sequence>MSQATKDGDTLGNSDHEEENVQEKDDESDSEGYEDVDDSGSEDSHQIMCFFDERLFNDGFDMLCHVETEHGLNFCNILRTCGQEFYVAVKLVNYLRHCGLENKVPRVKSYKEFDDEKYMTPVFKDDALIVQLDEILERELVQSPKDAKDEEIARLNDQIMKLEANNRRLADINLSSLKDRVSAMGISEHGDTSSSSSKRASEDERQKTSNKSYFDSYSYNEIHETMLKDTIRTDAYRDFIYENKDLFKGKIVLDVGCGTGILSMFCARAGAAMVYAVDNSSIIEKAIANVYNNGLGDQIKCIRGMIEEVDLPDEVEEVDIIVSEWMGYGLLFESMLDAVLIARDRWLAPGGLMVPSYCVLRIAPIQDPDQVDGVINWWNNVYGFNMTAMKDKIYEDVVVKIVADAQLVGDSDAFCDIDLHTVRPESLQFRKHFNPEGLIIDEDASHLPFDGFVIWFDTYFQRERRQRIDPSVHAHQYVAEGRPGCAFSTGPFSPPTHWRSCVLILDDPGDKKRQLKPDDVVQGTITFKKGPEDKRNLEITVSWDTLTEARRGRKTGYRGDQTWAIA</sequence>
<evidence type="ECO:0000256" key="3">
    <source>
        <dbReference type="ARBA" id="ARBA00022679"/>
    </source>
</evidence>
<dbReference type="SUPFAM" id="SSF53335">
    <property type="entry name" value="S-adenosyl-L-methionine-dependent methyltransferases"/>
    <property type="match status" value="1"/>
</dbReference>
<dbReference type="InterPro" id="IPR041698">
    <property type="entry name" value="Methyltransf_25"/>
</dbReference>
<organism evidence="12 13">
    <name type="scientific">Lineolata rhizophorae</name>
    <dbReference type="NCBI Taxonomy" id="578093"/>
    <lineage>
        <taxon>Eukaryota</taxon>
        <taxon>Fungi</taxon>
        <taxon>Dikarya</taxon>
        <taxon>Ascomycota</taxon>
        <taxon>Pezizomycotina</taxon>
        <taxon>Dothideomycetes</taxon>
        <taxon>Dothideomycetes incertae sedis</taxon>
        <taxon>Lineolatales</taxon>
        <taxon>Lineolataceae</taxon>
        <taxon>Lineolata</taxon>
    </lineage>
</organism>
<dbReference type="PANTHER" id="PTHR11006">
    <property type="entry name" value="PROTEIN ARGININE N-METHYLTRANSFERASE"/>
    <property type="match status" value="1"/>
</dbReference>
<evidence type="ECO:0000256" key="5">
    <source>
        <dbReference type="ARBA" id="ARBA00047384"/>
    </source>
</evidence>
<reference evidence="12" key="1">
    <citation type="journal article" date="2020" name="Stud. Mycol.">
        <title>101 Dothideomycetes genomes: a test case for predicting lifestyles and emergence of pathogens.</title>
        <authorList>
            <person name="Haridas S."/>
            <person name="Albert R."/>
            <person name="Binder M."/>
            <person name="Bloem J."/>
            <person name="Labutti K."/>
            <person name="Salamov A."/>
            <person name="Andreopoulos B."/>
            <person name="Baker S."/>
            <person name="Barry K."/>
            <person name="Bills G."/>
            <person name="Bluhm B."/>
            <person name="Cannon C."/>
            <person name="Castanera R."/>
            <person name="Culley D."/>
            <person name="Daum C."/>
            <person name="Ezra D."/>
            <person name="Gonzalez J."/>
            <person name="Henrissat B."/>
            <person name="Kuo A."/>
            <person name="Liang C."/>
            <person name="Lipzen A."/>
            <person name="Lutzoni F."/>
            <person name="Magnuson J."/>
            <person name="Mondo S."/>
            <person name="Nolan M."/>
            <person name="Ohm R."/>
            <person name="Pangilinan J."/>
            <person name="Park H.-J."/>
            <person name="Ramirez L."/>
            <person name="Alfaro M."/>
            <person name="Sun H."/>
            <person name="Tritt A."/>
            <person name="Yoshinaga Y."/>
            <person name="Zwiers L.-H."/>
            <person name="Turgeon B."/>
            <person name="Goodwin S."/>
            <person name="Spatafora J."/>
            <person name="Crous P."/>
            <person name="Grigoriev I."/>
        </authorList>
    </citation>
    <scope>NUCLEOTIDE SEQUENCE</scope>
    <source>
        <strain evidence="12">ATCC 16933</strain>
    </source>
</reference>
<evidence type="ECO:0000256" key="1">
    <source>
        <dbReference type="ARBA" id="ARBA00011925"/>
    </source>
</evidence>
<evidence type="ECO:0000259" key="11">
    <source>
        <dbReference type="Pfam" id="PF22528"/>
    </source>
</evidence>
<dbReference type="EC" id="2.1.1.319" evidence="1"/>